<evidence type="ECO:0000313" key="3">
    <source>
        <dbReference type="Proteomes" id="UP000646548"/>
    </source>
</evidence>
<dbReference type="Proteomes" id="UP000646548">
    <property type="component" value="Unassembled WGS sequence"/>
</dbReference>
<feature type="compositionally biased region" description="Basic and acidic residues" evidence="1">
    <location>
        <begin position="20"/>
        <end position="33"/>
    </location>
</feature>
<accession>A0A834BVT5</accession>
<comment type="caution">
    <text evidence="2">The sequence shown here is derived from an EMBL/GenBank/DDBJ whole genome shotgun (WGS) entry which is preliminary data.</text>
</comment>
<sequence length="85" mass="9430">MKETCLPSFHSSEAASHCIIKGERSGEEPTPRETEEETAENLGAPRSRKSFLFVYRPGIISDANKLLKDEFSFLPASKSLNTLSL</sequence>
<feature type="region of interest" description="Disordered" evidence="1">
    <location>
        <begin position="1"/>
        <end position="43"/>
    </location>
</feature>
<dbReference type="EMBL" id="WKFB01000519">
    <property type="protein sequence ID" value="KAF6720643.1"/>
    <property type="molecule type" value="Genomic_DNA"/>
</dbReference>
<protein>
    <submittedName>
        <fullName evidence="2">Uncharacterized protein</fullName>
    </submittedName>
</protein>
<name>A0A834BVT5_ORYME</name>
<evidence type="ECO:0000256" key="1">
    <source>
        <dbReference type="SAM" id="MobiDB-lite"/>
    </source>
</evidence>
<gene>
    <name evidence="2" type="ORF">FQA47_002297</name>
</gene>
<organism evidence="2 3">
    <name type="scientific">Oryzias melastigma</name>
    <name type="common">Marine medaka</name>
    <dbReference type="NCBI Taxonomy" id="30732"/>
    <lineage>
        <taxon>Eukaryota</taxon>
        <taxon>Metazoa</taxon>
        <taxon>Chordata</taxon>
        <taxon>Craniata</taxon>
        <taxon>Vertebrata</taxon>
        <taxon>Euteleostomi</taxon>
        <taxon>Actinopterygii</taxon>
        <taxon>Neopterygii</taxon>
        <taxon>Teleostei</taxon>
        <taxon>Neoteleostei</taxon>
        <taxon>Acanthomorphata</taxon>
        <taxon>Ovalentaria</taxon>
        <taxon>Atherinomorphae</taxon>
        <taxon>Beloniformes</taxon>
        <taxon>Adrianichthyidae</taxon>
        <taxon>Oryziinae</taxon>
        <taxon>Oryzias</taxon>
    </lineage>
</organism>
<dbReference type="AlphaFoldDB" id="A0A834BVT5"/>
<proteinExistence type="predicted"/>
<reference evidence="2" key="1">
    <citation type="journal article" name="BMC Genomics">
        <title>Long-read sequencing and de novo genome assembly of marine medaka (Oryzias melastigma).</title>
        <authorList>
            <person name="Liang P."/>
            <person name="Saqib H.S.A."/>
            <person name="Ni X."/>
            <person name="Shen Y."/>
        </authorList>
    </citation>
    <scope>NUCLEOTIDE SEQUENCE</scope>
    <source>
        <strain evidence="2">Bigg-433</strain>
    </source>
</reference>
<evidence type="ECO:0000313" key="2">
    <source>
        <dbReference type="EMBL" id="KAF6720643.1"/>
    </source>
</evidence>